<reference evidence="1" key="1">
    <citation type="submission" date="2022-03" db="EMBL/GenBank/DDBJ databases">
        <title>Genomic Encyclopedia of Type Strains, Phase III (KMG-III): the genomes of soil and plant-associated and newly described type strains.</title>
        <authorList>
            <person name="Whitman W."/>
        </authorList>
    </citation>
    <scope>NUCLEOTIDE SEQUENCE</scope>
    <source>
        <strain evidence="1">ANL 6-2</strain>
    </source>
</reference>
<dbReference type="Proteomes" id="UP001205843">
    <property type="component" value="Unassembled WGS sequence"/>
</dbReference>
<evidence type="ECO:0000313" key="1">
    <source>
        <dbReference type="EMBL" id="MCP1674525.1"/>
    </source>
</evidence>
<proteinExistence type="predicted"/>
<gene>
    <name evidence="1" type="ORF">J2T57_001627</name>
</gene>
<evidence type="ECO:0000313" key="2">
    <source>
        <dbReference type="Proteomes" id="UP001205843"/>
    </source>
</evidence>
<dbReference type="RefSeq" id="WP_253476583.1">
    <property type="nucleotide sequence ID" value="NZ_JALJXV010000003.1"/>
</dbReference>
<keyword evidence="2" id="KW-1185">Reference proteome</keyword>
<dbReference type="AlphaFoldDB" id="A0AAE3KAM5"/>
<protein>
    <submittedName>
        <fullName evidence="1">Uncharacterized protein</fullName>
    </submittedName>
</protein>
<dbReference type="EMBL" id="JALJXV010000003">
    <property type="protein sequence ID" value="MCP1674525.1"/>
    <property type="molecule type" value="Genomic_DNA"/>
</dbReference>
<comment type="caution">
    <text evidence="1">The sequence shown here is derived from an EMBL/GenBank/DDBJ whole genome shotgun (WGS) entry which is preliminary data.</text>
</comment>
<organism evidence="1 2">
    <name type="scientific">Natronocella acetinitrilica</name>
    <dbReference type="NCBI Taxonomy" id="414046"/>
    <lineage>
        <taxon>Bacteria</taxon>
        <taxon>Pseudomonadati</taxon>
        <taxon>Pseudomonadota</taxon>
        <taxon>Gammaproteobacteria</taxon>
        <taxon>Chromatiales</taxon>
        <taxon>Ectothiorhodospiraceae</taxon>
        <taxon>Natronocella</taxon>
    </lineage>
</organism>
<name>A0AAE3KAM5_9GAMM</name>
<accession>A0AAE3KAM5</accession>
<sequence length="137" mass="15784">MATLPSNAFVAVPIRLDLYQELMRRHGQAANAVVEDQVEAFLERTEGDPVVSPAAEGVTWDGLFLPEKTRLRTRHRRVYKYADVVSDHIVYEGERYSTVNRAVNAMRNNTQNNAWRFTEVLRPSDAGWTPAERLRRR</sequence>